<dbReference type="PANTHER" id="PTHR23150:SF35">
    <property type="entry name" value="BLL6746 PROTEIN"/>
    <property type="match status" value="1"/>
</dbReference>
<feature type="domain" description="Protein kinase" evidence="2">
    <location>
        <begin position="21"/>
        <end position="276"/>
    </location>
</feature>
<dbReference type="InterPro" id="IPR042095">
    <property type="entry name" value="SUMF_sf"/>
</dbReference>
<dbReference type="Gene3D" id="3.30.200.20">
    <property type="entry name" value="Phosphorylase Kinase, domain 1"/>
    <property type="match status" value="1"/>
</dbReference>
<dbReference type="Pfam" id="PF00069">
    <property type="entry name" value="Pkinase"/>
    <property type="match status" value="1"/>
</dbReference>
<evidence type="ECO:0000313" key="4">
    <source>
        <dbReference type="Proteomes" id="UP000325606"/>
    </source>
</evidence>
<dbReference type="PANTHER" id="PTHR23150">
    <property type="entry name" value="SULFATASE MODIFYING FACTOR 1, 2"/>
    <property type="match status" value="1"/>
</dbReference>
<dbReference type="InterPro" id="IPR000719">
    <property type="entry name" value="Prot_kinase_dom"/>
</dbReference>
<dbReference type="KEGG" id="nik:F5I99_13485"/>
<dbReference type="InterPro" id="IPR051043">
    <property type="entry name" value="Sulfatase_Mod_Factor_Kinase"/>
</dbReference>
<dbReference type="Gene3D" id="3.90.1580.10">
    <property type="entry name" value="paralog of FGE (formylglycine-generating enzyme)"/>
    <property type="match status" value="1"/>
</dbReference>
<dbReference type="Gene3D" id="1.10.510.10">
    <property type="entry name" value="Transferase(Phosphotransferase) domain 1"/>
    <property type="match status" value="1"/>
</dbReference>
<dbReference type="InterPro" id="IPR016187">
    <property type="entry name" value="CTDL_fold"/>
</dbReference>
<name>A0A5J6LGV6_9GAMM</name>
<dbReference type="EMBL" id="CP044222">
    <property type="protein sequence ID" value="QEW07421.1"/>
    <property type="molecule type" value="Genomic_DNA"/>
</dbReference>
<dbReference type="SUPFAM" id="SSF56436">
    <property type="entry name" value="C-type lectin-like"/>
    <property type="match status" value="1"/>
</dbReference>
<organism evidence="3 4">
    <name type="scientific">Nitrincola iocasae</name>
    <dbReference type="NCBI Taxonomy" id="2614693"/>
    <lineage>
        <taxon>Bacteria</taxon>
        <taxon>Pseudomonadati</taxon>
        <taxon>Pseudomonadota</taxon>
        <taxon>Gammaproteobacteria</taxon>
        <taxon>Oceanospirillales</taxon>
        <taxon>Oceanospirillaceae</taxon>
        <taxon>Nitrincola</taxon>
    </lineage>
</organism>
<protein>
    <submittedName>
        <fullName evidence="3">SUMF1/EgtB/PvdO family nonheme iron enzyme</fullName>
    </submittedName>
</protein>
<dbReference type="SUPFAM" id="SSF56112">
    <property type="entry name" value="Protein kinase-like (PK-like)"/>
    <property type="match status" value="1"/>
</dbReference>
<keyword evidence="4" id="KW-1185">Reference proteome</keyword>
<dbReference type="GO" id="GO:0005524">
    <property type="term" value="F:ATP binding"/>
    <property type="evidence" value="ECO:0007669"/>
    <property type="project" value="InterPro"/>
</dbReference>
<evidence type="ECO:0000313" key="3">
    <source>
        <dbReference type="EMBL" id="QEW07421.1"/>
    </source>
</evidence>
<gene>
    <name evidence="3" type="ORF">F5I99_13485</name>
</gene>
<dbReference type="InterPro" id="IPR005532">
    <property type="entry name" value="SUMF_dom"/>
</dbReference>
<accession>A0A5J6LGV6</accession>
<dbReference type="RefSeq" id="WP_151056824.1">
    <property type="nucleotide sequence ID" value="NZ_CP044222.1"/>
</dbReference>
<dbReference type="GO" id="GO:0120147">
    <property type="term" value="F:formylglycine-generating oxidase activity"/>
    <property type="evidence" value="ECO:0007669"/>
    <property type="project" value="TreeGrafter"/>
</dbReference>
<proteinExistence type="predicted"/>
<evidence type="ECO:0000256" key="1">
    <source>
        <dbReference type="SAM" id="MobiDB-lite"/>
    </source>
</evidence>
<sequence>MDDSGVLLEIGALVGPERHRFRLTTELGPHPYGTLWQAEDQASSGRPTVTLLFLPDVLIRQPEFVERLRKLIIVCRKCKHPNALDCYGLFSAKGLFFLAFEAVDGLTLADMFASGKAAQLKPMQKQGLLIQMGKAMDAFHREIHKSHASLAPELIFISSKRGVRVMMISWHYVVDDYFDLMPSKPTYRQYQAPEGFVDPQPTSLRSDVYAFAALAYQLYADKPAFLPDDDEKARFQRELKAPNSLSAKQWSALQSALNPDQQSRPASILELLKALFSEEEDTAANTPEDAHPAPPSVDKPNRVINAISRVKKLIPTGWLQPFQPIIRLLQKIPLSPKVTAALLFSSGLILGLLLSLLLQQPDPQQQQAIRTLTEQRDLLQQELEQARINSPVTSEQPVETSIDELTQPLPALNESEAVAPSPAAQDTSRQALEQPDGLARFRDHFGEAGYAPVVQTLPQDTFLMGDLNRMGDDNERPVRTVSIDYSFALGVHEVTFDEYDQFALATNRPLPDDAGWGRGSRPVINVSWQDAQAYTAWLAAVTGEPYRLPTEAEWEYAARAGTISAWWWGNELVPAMAVCDECGTQWDGQQSAPVGQLPANAWGLKDMHGNVDEWVQDCYSDHYRGAPEDGSALLSGDCSYRVIRGGSWFDLARLTRSSSRYRHPPDTARNTWGFRVALDLPTPISNASP</sequence>
<dbReference type="SMART" id="SM00220">
    <property type="entry name" value="S_TKc"/>
    <property type="match status" value="1"/>
</dbReference>
<evidence type="ECO:0000259" key="2">
    <source>
        <dbReference type="PROSITE" id="PS50011"/>
    </source>
</evidence>
<feature type="region of interest" description="Disordered" evidence="1">
    <location>
        <begin position="280"/>
        <end position="300"/>
    </location>
</feature>
<reference evidence="3 4" key="1">
    <citation type="submission" date="2019-09" db="EMBL/GenBank/DDBJ databases">
        <title>Nitrincola iocasae sp. nov., a bacterium isolated from the sediment collected at a cold seep field in South China Sea.</title>
        <authorList>
            <person name="Zhang H."/>
            <person name="Wang H."/>
            <person name="Li C."/>
        </authorList>
    </citation>
    <scope>NUCLEOTIDE SEQUENCE [LARGE SCALE GENOMIC DNA]</scope>
    <source>
        <strain evidence="3 4">KXZD1103</strain>
    </source>
</reference>
<dbReference type="InterPro" id="IPR011009">
    <property type="entry name" value="Kinase-like_dom_sf"/>
</dbReference>
<dbReference type="Pfam" id="PF03781">
    <property type="entry name" value="FGE-sulfatase"/>
    <property type="match status" value="1"/>
</dbReference>
<dbReference type="PROSITE" id="PS50011">
    <property type="entry name" value="PROTEIN_KINASE_DOM"/>
    <property type="match status" value="1"/>
</dbReference>
<dbReference type="Proteomes" id="UP000325606">
    <property type="component" value="Chromosome"/>
</dbReference>
<dbReference type="GO" id="GO:0004672">
    <property type="term" value="F:protein kinase activity"/>
    <property type="evidence" value="ECO:0007669"/>
    <property type="project" value="InterPro"/>
</dbReference>
<dbReference type="AlphaFoldDB" id="A0A5J6LGV6"/>